<organism evidence="1 2">
    <name type="scientific">Aminobacter niigataensis</name>
    <dbReference type="NCBI Taxonomy" id="83265"/>
    <lineage>
        <taxon>Bacteria</taxon>
        <taxon>Pseudomonadati</taxon>
        <taxon>Pseudomonadota</taxon>
        <taxon>Alphaproteobacteria</taxon>
        <taxon>Hyphomicrobiales</taxon>
        <taxon>Phyllobacteriaceae</taxon>
        <taxon>Aminobacter</taxon>
    </lineage>
</organism>
<dbReference type="EMBL" id="JACHOT010000009">
    <property type="protein sequence ID" value="MBB4652968.1"/>
    <property type="molecule type" value="Genomic_DNA"/>
</dbReference>
<dbReference type="RefSeq" id="WP_183264371.1">
    <property type="nucleotide sequence ID" value="NZ_BAAAVZ010000026.1"/>
</dbReference>
<gene>
    <name evidence="1" type="ORF">GGQ99_004752</name>
</gene>
<evidence type="ECO:0000313" key="2">
    <source>
        <dbReference type="Proteomes" id="UP000539538"/>
    </source>
</evidence>
<proteinExistence type="predicted"/>
<sequence>MIAAVAAMPVAPSADDANDTVDALMQAEAFVAGFEGDPTQDGVADILAGLRAAIEREQAAPAMLAALRLAEACLSGTLLARGYAPGSCTDDWTAEVQMEVRTLADVRAALAQAEGR</sequence>
<keyword evidence="2" id="KW-1185">Reference proteome</keyword>
<protein>
    <submittedName>
        <fullName evidence="1">Uncharacterized protein</fullName>
    </submittedName>
</protein>
<name>A0ABR6L839_9HYPH</name>
<evidence type="ECO:0000313" key="1">
    <source>
        <dbReference type="EMBL" id="MBB4652968.1"/>
    </source>
</evidence>
<dbReference type="Proteomes" id="UP000539538">
    <property type="component" value="Unassembled WGS sequence"/>
</dbReference>
<comment type="caution">
    <text evidence="1">The sequence shown here is derived from an EMBL/GenBank/DDBJ whole genome shotgun (WGS) entry which is preliminary data.</text>
</comment>
<reference evidence="1 2" key="1">
    <citation type="submission" date="2020-08" db="EMBL/GenBank/DDBJ databases">
        <title>Genomic Encyclopedia of Type Strains, Phase IV (KMG-IV): sequencing the most valuable type-strain genomes for metagenomic binning, comparative biology and taxonomic classification.</title>
        <authorList>
            <person name="Goeker M."/>
        </authorList>
    </citation>
    <scope>NUCLEOTIDE SEQUENCE [LARGE SCALE GENOMIC DNA]</scope>
    <source>
        <strain evidence="1 2">DSM 7050</strain>
    </source>
</reference>
<accession>A0ABR6L839</accession>